<name>A0AA39ZYX1_9PEZI</name>
<reference evidence="2" key="1">
    <citation type="submission" date="2023-06" db="EMBL/GenBank/DDBJ databases">
        <title>Genome-scale phylogeny and comparative genomics of the fungal order Sordariales.</title>
        <authorList>
            <consortium name="Lawrence Berkeley National Laboratory"/>
            <person name="Hensen N."/>
            <person name="Bonometti L."/>
            <person name="Westerberg I."/>
            <person name="Brannstrom I.O."/>
            <person name="Guillou S."/>
            <person name="Cros-Aarteil S."/>
            <person name="Calhoun S."/>
            <person name="Haridas S."/>
            <person name="Kuo A."/>
            <person name="Mondo S."/>
            <person name="Pangilinan J."/>
            <person name="Riley R."/>
            <person name="LaButti K."/>
            <person name="Andreopoulos B."/>
            <person name="Lipzen A."/>
            <person name="Chen C."/>
            <person name="Yanf M."/>
            <person name="Daum C."/>
            <person name="Ng V."/>
            <person name="Clum A."/>
            <person name="Steindorff A."/>
            <person name="Ohm R."/>
            <person name="Martin F."/>
            <person name="Silar P."/>
            <person name="Natvig D."/>
            <person name="Lalanne C."/>
            <person name="Gautier V."/>
            <person name="Ament-velasquez S.L."/>
            <person name="Kruys A."/>
            <person name="Hutchinson M.I."/>
            <person name="Powell A.J."/>
            <person name="Barry K."/>
            <person name="Miller A.N."/>
            <person name="Grigoriev I.V."/>
            <person name="Debuchy R."/>
            <person name="Gladieux P."/>
            <person name="Thoren M.H."/>
            <person name="Johannesson H."/>
        </authorList>
    </citation>
    <scope>NUCLEOTIDE SEQUENCE</scope>
    <source>
        <strain evidence="2">SMH2392-1A</strain>
    </source>
</reference>
<evidence type="ECO:0000259" key="1">
    <source>
        <dbReference type="Pfam" id="PF06985"/>
    </source>
</evidence>
<dbReference type="EMBL" id="JAUIRO010000007">
    <property type="protein sequence ID" value="KAK0706211.1"/>
    <property type="molecule type" value="Genomic_DNA"/>
</dbReference>
<dbReference type="GeneID" id="85330447"/>
<evidence type="ECO:0000313" key="2">
    <source>
        <dbReference type="EMBL" id="KAK0706211.1"/>
    </source>
</evidence>
<dbReference type="AlphaFoldDB" id="A0AA39ZYX1"/>
<dbReference type="InterPro" id="IPR052895">
    <property type="entry name" value="HetReg/Transcr_Mod"/>
</dbReference>
<dbReference type="PANTHER" id="PTHR24148:SF64">
    <property type="entry name" value="HETEROKARYON INCOMPATIBILITY DOMAIN-CONTAINING PROTEIN"/>
    <property type="match status" value="1"/>
</dbReference>
<feature type="domain" description="Heterokaryon incompatibility" evidence="1">
    <location>
        <begin position="270"/>
        <end position="418"/>
    </location>
</feature>
<organism evidence="2 3">
    <name type="scientific">Lasiosphaeria miniovina</name>
    <dbReference type="NCBI Taxonomy" id="1954250"/>
    <lineage>
        <taxon>Eukaryota</taxon>
        <taxon>Fungi</taxon>
        <taxon>Dikarya</taxon>
        <taxon>Ascomycota</taxon>
        <taxon>Pezizomycotina</taxon>
        <taxon>Sordariomycetes</taxon>
        <taxon>Sordariomycetidae</taxon>
        <taxon>Sordariales</taxon>
        <taxon>Lasiosphaeriaceae</taxon>
        <taxon>Lasiosphaeria</taxon>
    </lineage>
</organism>
<evidence type="ECO:0000313" key="3">
    <source>
        <dbReference type="Proteomes" id="UP001172101"/>
    </source>
</evidence>
<keyword evidence="3" id="KW-1185">Reference proteome</keyword>
<proteinExistence type="predicted"/>
<dbReference type="Pfam" id="PF06985">
    <property type="entry name" value="HET"/>
    <property type="match status" value="1"/>
</dbReference>
<protein>
    <submittedName>
        <fullName evidence="2">Heterokaryon incompatibility protein-domain-containing protein</fullName>
    </submittedName>
</protein>
<accession>A0AA39ZYX1</accession>
<comment type="caution">
    <text evidence="2">The sequence shown here is derived from an EMBL/GenBank/DDBJ whole genome shotgun (WGS) entry which is preliminary data.</text>
</comment>
<dbReference type="PANTHER" id="PTHR24148">
    <property type="entry name" value="ANKYRIN REPEAT DOMAIN-CONTAINING PROTEIN 39 HOMOLOG-RELATED"/>
    <property type="match status" value="1"/>
</dbReference>
<dbReference type="Proteomes" id="UP001172101">
    <property type="component" value="Unassembled WGS sequence"/>
</dbReference>
<dbReference type="InterPro" id="IPR010730">
    <property type="entry name" value="HET"/>
</dbReference>
<gene>
    <name evidence="2" type="ORF">B0T26DRAFT_806047</name>
</gene>
<sequence>MRVGSRIIMYSYLKTLLTLLDWALVRNRSPLALPDAALHAEQSTESENASTWSSMMAEMSTFEWKWRRKPAKEGDRPHGKEVTIAVDGEGALYAGKWTIRCILRRQVKLGHDIWVLEIDRLDAPPPPAVEDYESEEPLWAGPQDLLLKATVVGRLGCLRVSQEDGACEEHCRILRRRRLKIYFSSPSHNSALRPKLEVVHPSAMFHKLTEKLVHRGKKPAENPCISDTGSSYQPLPNGQHIRLLNLNSGKGSQPLSGKLWTYPLEDAPEFDAISYVWGERAQGSRLGSIPLTENLASALRRVRLRDRSRLIWADQICINQADIEERSQQVTLMADIYRRSYRTLIVVGNAPRRKAKEVSSFVAEISYTIRHYLRRSKGAWSGVPMLLQSSNVFHDPRWKAFADLCSRPWFGRLWVVQEAALSADACVLFGDVEIACQQNHATMSTVSLDTLQPDILKVGA</sequence>
<dbReference type="RefSeq" id="XP_060291305.1">
    <property type="nucleotide sequence ID" value="XM_060447177.1"/>
</dbReference>